<dbReference type="AlphaFoldDB" id="A0A8H8XBC0"/>
<dbReference type="Proteomes" id="UP000643672">
    <property type="component" value="Unassembled WGS sequence"/>
</dbReference>
<evidence type="ECO:0000313" key="1">
    <source>
        <dbReference type="EMBL" id="CAB5495754.1"/>
    </source>
</evidence>
<reference evidence="1 2" key="1">
    <citation type="submission" date="2020-05" db="EMBL/GenBank/DDBJ databases">
        <authorList>
            <person name="Petersen J."/>
            <person name="Sayavedra L."/>
        </authorList>
    </citation>
    <scope>NUCLEOTIDE SEQUENCE [LARGE SCALE GENOMIC DNA]</scope>
    <source>
        <strain evidence="1">B thermophilus SOXS</strain>
    </source>
</reference>
<protein>
    <submittedName>
        <fullName evidence="1">Uncharacterized protein</fullName>
    </submittedName>
</protein>
<dbReference type="EMBL" id="CAESAQ020000021">
    <property type="protein sequence ID" value="CAB5495754.1"/>
    <property type="molecule type" value="Genomic_DNA"/>
</dbReference>
<evidence type="ECO:0000313" key="2">
    <source>
        <dbReference type="Proteomes" id="UP000643672"/>
    </source>
</evidence>
<comment type="caution">
    <text evidence="1">The sequence shown here is derived from an EMBL/GenBank/DDBJ whole genome shotgun (WGS) entry which is preliminary data.</text>
</comment>
<accession>A0A8H8XBC0</accession>
<keyword evidence="2" id="KW-1185">Reference proteome</keyword>
<proteinExistence type="predicted"/>
<organism evidence="1 2">
    <name type="scientific">Bathymodiolus thermophilus thioautotrophic gill symbiont</name>
    <dbReference type="NCBI Taxonomy" id="2360"/>
    <lineage>
        <taxon>Bacteria</taxon>
        <taxon>Pseudomonadati</taxon>
        <taxon>Pseudomonadota</taxon>
        <taxon>Gammaproteobacteria</taxon>
        <taxon>sulfur-oxidizing symbionts</taxon>
    </lineage>
</organism>
<gene>
    <name evidence="1" type="ORF">THERMOS_358</name>
</gene>
<name>A0A8H8XBC0_9GAMM</name>
<sequence length="44" mass="5185">MQAVDIKNTIKTVFIEYNYLLNHNGEQYATRTPKNLLPLKQTYV</sequence>